<dbReference type="AlphaFoldDB" id="A0A9W8MFB7"/>
<accession>A0A9W8MFB7</accession>
<dbReference type="OrthoDB" id="5967843at2759"/>
<comment type="caution">
    <text evidence="3">The sequence shown here is derived from an EMBL/GenBank/DDBJ whole genome shotgun (WGS) entry which is preliminary data.</text>
</comment>
<gene>
    <name evidence="3" type="ORF">H1R20_g10044</name>
</gene>
<evidence type="ECO:0000256" key="1">
    <source>
        <dbReference type="ARBA" id="ARBA00022737"/>
    </source>
</evidence>
<dbReference type="Pfam" id="PF24883">
    <property type="entry name" value="NPHP3_N"/>
    <property type="match status" value="1"/>
</dbReference>
<dbReference type="Proteomes" id="UP001140091">
    <property type="component" value="Unassembled WGS sequence"/>
</dbReference>
<protein>
    <recommendedName>
        <fullName evidence="2">Nephrocystin 3-like N-terminal domain-containing protein</fullName>
    </recommendedName>
</protein>
<feature type="domain" description="Nephrocystin 3-like N-terminal" evidence="2">
    <location>
        <begin position="89"/>
        <end position="267"/>
    </location>
</feature>
<feature type="non-terminal residue" evidence="3">
    <location>
        <position position="513"/>
    </location>
</feature>
<evidence type="ECO:0000313" key="4">
    <source>
        <dbReference type="Proteomes" id="UP001140091"/>
    </source>
</evidence>
<dbReference type="Gene3D" id="3.40.50.300">
    <property type="entry name" value="P-loop containing nucleotide triphosphate hydrolases"/>
    <property type="match status" value="1"/>
</dbReference>
<dbReference type="EMBL" id="JANBPK010001039">
    <property type="protein sequence ID" value="KAJ2927023.1"/>
    <property type="molecule type" value="Genomic_DNA"/>
</dbReference>
<sequence length="513" mass="57063">MTSIFHGAQDFQIDEQNIVAVVGDVTNHIYSSSAERAINDLASRIAAGAIHDSAERCDAPKCHPETRTAVQDDLYSSIVDGDGETERPMKIKWVTGPAGSGKTAIMGSLAERCQTGAVLTATFFFASWSASTARRRKTAFVTTIAHQLAQHRGDLENAISNAIEKNPGVFEKNLLVQMETLVLAPLREVQANAQARKSKGPGLRGAIIIDGLDECEAEQYHDTTTSRLKYRPTLPRTDDQDQLEILQALQTASSDRSFPFRILIASRPERVFREFFDPGNNTAPFATKLDLHEDYNADDDIALFLEAQFNRIRRRYNLPASWPPPGTIRILVENASGQFVYASTIIRFLDTGHQEPPKALLEAILKMGLKSTTTNPLKQLDGLYSHILESSPNTPLSVRWIRIIDMLESRDFSSFASDINLLLQTDPESSEAEHLLGNLHSLIRIPPPSDQVTTEYRFYHKSLLDFLKDPNRCGGLYVERTEIYVLIWSGFIRACTSESGSASLCGINLMLSY</sequence>
<dbReference type="InterPro" id="IPR027417">
    <property type="entry name" value="P-loop_NTPase"/>
</dbReference>
<dbReference type="InterPro" id="IPR056884">
    <property type="entry name" value="NPHP3-like_N"/>
</dbReference>
<reference evidence="3" key="1">
    <citation type="submission" date="2022-06" db="EMBL/GenBank/DDBJ databases">
        <title>Genome Sequence of Candolleomyces eurysporus.</title>
        <authorList>
            <person name="Buettner E."/>
        </authorList>
    </citation>
    <scope>NUCLEOTIDE SEQUENCE</scope>
    <source>
        <strain evidence="3">VTCC 930004</strain>
    </source>
</reference>
<organism evidence="3 4">
    <name type="scientific">Candolleomyces eurysporus</name>
    <dbReference type="NCBI Taxonomy" id="2828524"/>
    <lineage>
        <taxon>Eukaryota</taxon>
        <taxon>Fungi</taxon>
        <taxon>Dikarya</taxon>
        <taxon>Basidiomycota</taxon>
        <taxon>Agaricomycotina</taxon>
        <taxon>Agaricomycetes</taxon>
        <taxon>Agaricomycetidae</taxon>
        <taxon>Agaricales</taxon>
        <taxon>Agaricineae</taxon>
        <taxon>Psathyrellaceae</taxon>
        <taxon>Candolleomyces</taxon>
    </lineage>
</organism>
<dbReference type="SUPFAM" id="SSF52540">
    <property type="entry name" value="P-loop containing nucleoside triphosphate hydrolases"/>
    <property type="match status" value="1"/>
</dbReference>
<keyword evidence="1" id="KW-0677">Repeat</keyword>
<keyword evidence="4" id="KW-1185">Reference proteome</keyword>
<name>A0A9W8MFB7_9AGAR</name>
<evidence type="ECO:0000313" key="3">
    <source>
        <dbReference type="EMBL" id="KAJ2927023.1"/>
    </source>
</evidence>
<evidence type="ECO:0000259" key="2">
    <source>
        <dbReference type="Pfam" id="PF24883"/>
    </source>
</evidence>
<dbReference type="PANTHER" id="PTHR10039">
    <property type="entry name" value="AMELOGENIN"/>
    <property type="match status" value="1"/>
</dbReference>
<proteinExistence type="predicted"/>